<reference evidence="1" key="1">
    <citation type="submission" date="2022-06" db="EMBL/GenBank/DDBJ databases">
        <title>Phylogenomic reconstructions and comparative analyses of Kickxellomycotina fungi.</title>
        <authorList>
            <person name="Reynolds N.K."/>
            <person name="Stajich J.E."/>
            <person name="Barry K."/>
            <person name="Grigoriev I.V."/>
            <person name="Crous P."/>
            <person name="Smith M.E."/>
        </authorList>
    </citation>
    <scope>NUCLEOTIDE SEQUENCE</scope>
    <source>
        <strain evidence="1">RSA 2271</strain>
    </source>
</reference>
<keyword evidence="2" id="KW-1185">Reference proteome</keyword>
<evidence type="ECO:0000313" key="1">
    <source>
        <dbReference type="EMBL" id="KAJ1672822.1"/>
    </source>
</evidence>
<evidence type="ECO:0000313" key="2">
    <source>
        <dbReference type="Proteomes" id="UP001145114"/>
    </source>
</evidence>
<gene>
    <name evidence="1" type="primary">SEC17</name>
    <name evidence="1" type="ORF">EV182_006425</name>
</gene>
<organism evidence="1 2">
    <name type="scientific">Spiromyces aspiralis</name>
    <dbReference type="NCBI Taxonomy" id="68401"/>
    <lineage>
        <taxon>Eukaryota</taxon>
        <taxon>Fungi</taxon>
        <taxon>Fungi incertae sedis</taxon>
        <taxon>Zoopagomycota</taxon>
        <taxon>Kickxellomycotina</taxon>
        <taxon>Kickxellomycetes</taxon>
        <taxon>Kickxellales</taxon>
        <taxon>Kickxellaceae</taxon>
        <taxon>Spiromyces</taxon>
    </lineage>
</organism>
<feature type="non-terminal residue" evidence="1">
    <location>
        <position position="258"/>
    </location>
</feature>
<name>A0ACC1HC21_9FUNG</name>
<protein>
    <submittedName>
        <fullName evidence="1">Vesicular-fusion protein S17</fullName>
    </submittedName>
</protein>
<proteinExistence type="predicted"/>
<dbReference type="Proteomes" id="UP001145114">
    <property type="component" value="Unassembled WGS sequence"/>
</dbReference>
<accession>A0ACC1HC21</accession>
<comment type="caution">
    <text evidence="1">The sequence shown here is derived from an EMBL/GenBank/DDBJ whole genome shotgun (WGS) entry which is preliminary data.</text>
</comment>
<sequence>MSVSEAQEILAKAEKKAQQRGWFSGPKYEEAADLYNRAGNTFKIAKKFKEAGSAFCSAADMFLKANEPQEAGQCYISASKVLKKDFPQEAIGALEKAITILTDGGRFYIAASHKKEVAKIYETDLLDKGAAKSAYQVAADWYIGEDSTALANQCLLKVATLAGDLGEFQQAIEIFESIAQDSVNDNLTKWSVKDYLFKAGLCHLASYDPTRQNIMAKAIERYKALDFNFANTRECALLQNLYESVKENDVEAFTNYLA</sequence>
<dbReference type="EMBL" id="JAMZIH010007775">
    <property type="protein sequence ID" value="KAJ1672822.1"/>
    <property type="molecule type" value="Genomic_DNA"/>
</dbReference>